<dbReference type="OrthoDB" id="4419617at2"/>
<name>A0A5C5S6J9_9ACTN</name>
<evidence type="ECO:0008006" key="4">
    <source>
        <dbReference type="Google" id="ProtNLM"/>
    </source>
</evidence>
<evidence type="ECO:0000313" key="3">
    <source>
        <dbReference type="Proteomes" id="UP000319375"/>
    </source>
</evidence>
<organism evidence="2 3">
    <name type="scientific">Tsukamurella conjunctivitidis</name>
    <dbReference type="NCBI Taxonomy" id="2592068"/>
    <lineage>
        <taxon>Bacteria</taxon>
        <taxon>Bacillati</taxon>
        <taxon>Actinomycetota</taxon>
        <taxon>Actinomycetes</taxon>
        <taxon>Mycobacteriales</taxon>
        <taxon>Tsukamurellaceae</taxon>
        <taxon>Tsukamurella</taxon>
    </lineage>
</organism>
<dbReference type="EMBL" id="VIGX01000002">
    <property type="protein sequence ID" value="TWS30218.1"/>
    <property type="molecule type" value="Genomic_DNA"/>
</dbReference>
<dbReference type="Pfam" id="PF10123">
    <property type="entry name" value="Mu-like_Pro"/>
    <property type="match status" value="1"/>
</dbReference>
<protein>
    <recommendedName>
        <fullName evidence="4">Capsid maturation protease</fullName>
    </recommendedName>
</protein>
<sequence>MTARPALSNVPGVELARTGQWSASTGVSTITRDDLTAAVAAMDCPAVRDPIIKLGHTDPRFDGEPAFGRITNLSVRNACSLVGDLTGMPGWLGPILASAYPSRSIEGEWNHRCAVGHVHSFVITGLALLGITEPAIGSLAPLDDIAAMWADDYQPALPAQMKGSAMGKTIAAAATVEDIRRAYYDREQNYDLWIEEIQLAPLQLIVVNDADGTRARIAVTVDPEQDGDAAITFGEPVPVVVRYDDVAAPAASEGGQQVAASKLRFASRTESRPAQRATTEGETMAQRIAAAEASGDATSGGGLTDDQKAKLREVLGLTDAADDATFAAALEALVKKAQADAGEDAADGGADEGTEAAPADPAPADGAPEEDPAKKKVAASTATQAPETVTVDAEQWNQVQQFMASARQREEADQVKRADDMVDAAFRAGKIGKPSVAAYKGMARSDYEGTKKVLDTLAASSAFPVSELGHSVDVADAPEDVRDNAAYKAWEV</sequence>
<evidence type="ECO:0000313" key="2">
    <source>
        <dbReference type="EMBL" id="TWS30218.1"/>
    </source>
</evidence>
<reference evidence="2 3" key="1">
    <citation type="submission" date="2019-06" db="EMBL/GenBank/DDBJ databases">
        <title>Tsukamurella conjunctivitidis sp. nov., Tsukamurella assacharolytica sp. nov. and Tsukamurella sputae sp. nov. isolated from patients with conjunctivitis, bacteraemia (lymphoma) and respiratory infection (sputum) in Hong Kong.</title>
        <authorList>
            <person name="Teng J.L.L."/>
            <person name="Lee H.H."/>
            <person name="Fong J.Y.H."/>
            <person name="Fok K.M.N."/>
            <person name="Lau S.K.P."/>
            <person name="Woo P.C.Y."/>
        </authorList>
    </citation>
    <scope>NUCLEOTIDE SEQUENCE [LARGE SCALE GENOMIC DNA]</scope>
    <source>
        <strain evidence="2 3">HKU72</strain>
    </source>
</reference>
<evidence type="ECO:0000256" key="1">
    <source>
        <dbReference type="SAM" id="MobiDB-lite"/>
    </source>
</evidence>
<keyword evidence="3" id="KW-1185">Reference proteome</keyword>
<dbReference type="RefSeq" id="WP_146486244.1">
    <property type="nucleotide sequence ID" value="NZ_VIGX01000002.1"/>
</dbReference>
<feature type="compositionally biased region" description="Low complexity" evidence="1">
    <location>
        <begin position="355"/>
        <end position="366"/>
    </location>
</feature>
<gene>
    <name evidence="2" type="ORF">FK530_06830</name>
</gene>
<feature type="region of interest" description="Disordered" evidence="1">
    <location>
        <begin position="341"/>
        <end position="389"/>
    </location>
</feature>
<accession>A0A5C5S6J9</accession>
<dbReference type="AlphaFoldDB" id="A0A5C5S6J9"/>
<feature type="compositionally biased region" description="Acidic residues" evidence="1">
    <location>
        <begin position="341"/>
        <end position="354"/>
    </location>
</feature>
<dbReference type="Proteomes" id="UP000319375">
    <property type="component" value="Unassembled WGS sequence"/>
</dbReference>
<proteinExistence type="predicted"/>
<feature type="region of interest" description="Disordered" evidence="1">
    <location>
        <begin position="262"/>
        <end position="284"/>
    </location>
</feature>
<comment type="caution">
    <text evidence="2">The sequence shown here is derived from an EMBL/GenBank/DDBJ whole genome shotgun (WGS) entry which is preliminary data.</text>
</comment>
<dbReference type="InterPro" id="IPR012106">
    <property type="entry name" value="Phage_Mu_Gp1"/>
</dbReference>